<comment type="similarity">
    <text evidence="2">Belongs to the SUA5 family.</text>
</comment>
<organism evidence="13 14">
    <name type="scientific">Mycoplasma haemofelis (strain Langford 1)</name>
    <name type="common">Haemobartonella felis</name>
    <dbReference type="NCBI Taxonomy" id="941640"/>
    <lineage>
        <taxon>Bacteria</taxon>
        <taxon>Bacillati</taxon>
        <taxon>Mycoplasmatota</taxon>
        <taxon>Mollicutes</taxon>
        <taxon>Mycoplasmataceae</taxon>
        <taxon>Mycoplasma</taxon>
    </lineage>
</organism>
<dbReference type="PROSITE" id="PS51163">
    <property type="entry name" value="YRDC"/>
    <property type="match status" value="1"/>
</dbReference>
<dbReference type="GO" id="GO:0061710">
    <property type="term" value="F:L-threonylcarbamoyladenylate synthase"/>
    <property type="evidence" value="ECO:0007669"/>
    <property type="project" value="UniProtKB-EC"/>
</dbReference>
<evidence type="ECO:0000313" key="13">
    <source>
        <dbReference type="EMBL" id="CBY92013.1"/>
    </source>
</evidence>
<dbReference type="KEGG" id="mha:HF1_00050"/>
<dbReference type="GO" id="GO:0005737">
    <property type="term" value="C:cytoplasm"/>
    <property type="evidence" value="ECO:0007669"/>
    <property type="project" value="UniProtKB-SubCell"/>
</dbReference>
<dbReference type="AlphaFoldDB" id="E8ZGI3"/>
<dbReference type="GO" id="GO:0003725">
    <property type="term" value="F:double-stranded RNA binding"/>
    <property type="evidence" value="ECO:0007669"/>
    <property type="project" value="InterPro"/>
</dbReference>
<dbReference type="PANTHER" id="PTHR17490">
    <property type="entry name" value="SUA5"/>
    <property type="match status" value="1"/>
</dbReference>
<comment type="catalytic activity">
    <reaction evidence="11">
        <text>L-threonine + hydrogencarbonate + ATP = L-threonylcarbamoyladenylate + diphosphate + H2O</text>
        <dbReference type="Rhea" id="RHEA:36407"/>
        <dbReference type="ChEBI" id="CHEBI:15377"/>
        <dbReference type="ChEBI" id="CHEBI:17544"/>
        <dbReference type="ChEBI" id="CHEBI:30616"/>
        <dbReference type="ChEBI" id="CHEBI:33019"/>
        <dbReference type="ChEBI" id="CHEBI:57926"/>
        <dbReference type="ChEBI" id="CHEBI:73682"/>
        <dbReference type="EC" id="2.7.7.87"/>
    </reaction>
</comment>
<name>E8ZGI3_MYCHL</name>
<evidence type="ECO:0000256" key="7">
    <source>
        <dbReference type="ARBA" id="ARBA00022695"/>
    </source>
</evidence>
<dbReference type="GO" id="GO:0000049">
    <property type="term" value="F:tRNA binding"/>
    <property type="evidence" value="ECO:0007669"/>
    <property type="project" value="TreeGrafter"/>
</dbReference>
<evidence type="ECO:0000256" key="6">
    <source>
        <dbReference type="ARBA" id="ARBA00022694"/>
    </source>
</evidence>
<evidence type="ECO:0000256" key="9">
    <source>
        <dbReference type="ARBA" id="ARBA00022840"/>
    </source>
</evidence>
<reference evidence="13 14" key="1">
    <citation type="journal article" date="2011" name="J. Bacteriol.">
        <title>Complete genome sequence of Mycoplasma haemofelis, a hemotropic mycoplasma.</title>
        <authorList>
            <person name="Barker E.N."/>
            <person name="Helps C.R."/>
            <person name="Peters I.R."/>
            <person name="Darby A.C."/>
            <person name="Radford A.D."/>
            <person name="Tasker S."/>
        </authorList>
    </citation>
    <scope>NUCLEOTIDE SEQUENCE [LARGE SCALE GENOMIC DNA]</scope>
    <source>
        <strain evidence="13 14">Langford 1</strain>
    </source>
</reference>
<keyword evidence="8" id="KW-0547">Nucleotide-binding</keyword>
<dbReference type="PANTHER" id="PTHR17490:SF16">
    <property type="entry name" value="THREONYLCARBAMOYL-AMP SYNTHASE"/>
    <property type="match status" value="1"/>
</dbReference>
<evidence type="ECO:0000256" key="4">
    <source>
        <dbReference type="ARBA" id="ARBA00022490"/>
    </source>
</evidence>
<keyword evidence="6" id="KW-0819">tRNA processing</keyword>
<dbReference type="InterPro" id="IPR050156">
    <property type="entry name" value="TC-AMP_synthase_SUA5"/>
</dbReference>
<dbReference type="GO" id="GO:0005524">
    <property type="term" value="F:ATP binding"/>
    <property type="evidence" value="ECO:0007669"/>
    <property type="project" value="UniProtKB-KW"/>
</dbReference>
<dbReference type="Proteomes" id="UP000008637">
    <property type="component" value="Chromosome"/>
</dbReference>
<keyword evidence="4" id="KW-0963">Cytoplasm</keyword>
<evidence type="ECO:0000256" key="1">
    <source>
        <dbReference type="ARBA" id="ARBA00004496"/>
    </source>
</evidence>
<accession>E8ZGI3</accession>
<dbReference type="Pfam" id="PF01300">
    <property type="entry name" value="Sua5_yciO_yrdC"/>
    <property type="match status" value="1"/>
</dbReference>
<sequence>MIEAWIKEIKSGKAAIIATDSVFGIISKDKDLIYSLKKRPKEKQLILFISSASELPSPIPKDLEELVTSRWPGTFTIIYKGQGYRVPESNLLIKILKKTGPLWSSSANLSGEPVVKDLEEAKSIFGEGILYIKGDVVPTGTPSTIYDYDNKKLVRK</sequence>
<dbReference type="EC" id="2.7.7.87" evidence="3"/>
<dbReference type="HOGENOM" id="CLU_031397_3_2_14"/>
<evidence type="ECO:0000256" key="11">
    <source>
        <dbReference type="ARBA" id="ARBA00048366"/>
    </source>
</evidence>
<dbReference type="InterPro" id="IPR017945">
    <property type="entry name" value="DHBP_synth_RibB-like_a/b_dom"/>
</dbReference>
<evidence type="ECO:0000256" key="8">
    <source>
        <dbReference type="ARBA" id="ARBA00022741"/>
    </source>
</evidence>
<dbReference type="OrthoDB" id="397661at2"/>
<dbReference type="EMBL" id="FR773153">
    <property type="protein sequence ID" value="CBY92013.1"/>
    <property type="molecule type" value="Genomic_DNA"/>
</dbReference>
<feature type="domain" description="YrdC-like" evidence="12">
    <location>
        <begin position="1"/>
        <end position="156"/>
    </location>
</feature>
<evidence type="ECO:0000256" key="10">
    <source>
        <dbReference type="ARBA" id="ARBA00029774"/>
    </source>
</evidence>
<comment type="subcellular location">
    <subcellularLocation>
        <location evidence="1">Cytoplasm</location>
    </subcellularLocation>
</comment>
<proteinExistence type="inferred from homology"/>
<evidence type="ECO:0000259" key="12">
    <source>
        <dbReference type="PROSITE" id="PS51163"/>
    </source>
</evidence>
<keyword evidence="9" id="KW-0067">ATP-binding</keyword>
<keyword evidence="14" id="KW-1185">Reference proteome</keyword>
<dbReference type="SUPFAM" id="SSF55821">
    <property type="entry name" value="YrdC/RibB"/>
    <property type="match status" value="1"/>
</dbReference>
<evidence type="ECO:0000256" key="5">
    <source>
        <dbReference type="ARBA" id="ARBA00022679"/>
    </source>
</evidence>
<keyword evidence="5" id="KW-0808">Transferase</keyword>
<evidence type="ECO:0000256" key="2">
    <source>
        <dbReference type="ARBA" id="ARBA00007663"/>
    </source>
</evidence>
<keyword evidence="7" id="KW-0548">Nucleotidyltransferase</keyword>
<gene>
    <name evidence="13" type="primary">suA5</name>
    <name evidence="13" type="ordered locus">HF1_00050</name>
</gene>
<dbReference type="InterPro" id="IPR006070">
    <property type="entry name" value="Sua5-like_dom"/>
</dbReference>
<evidence type="ECO:0000256" key="3">
    <source>
        <dbReference type="ARBA" id="ARBA00012584"/>
    </source>
</evidence>
<dbReference type="GO" id="GO:0008033">
    <property type="term" value="P:tRNA processing"/>
    <property type="evidence" value="ECO:0007669"/>
    <property type="project" value="UniProtKB-KW"/>
</dbReference>
<evidence type="ECO:0000313" key="14">
    <source>
        <dbReference type="Proteomes" id="UP000008637"/>
    </source>
</evidence>
<dbReference type="Gene3D" id="3.90.870.10">
    <property type="entry name" value="DHBP synthase"/>
    <property type="match status" value="1"/>
</dbReference>
<protein>
    <recommendedName>
        <fullName evidence="10">L-threonylcarbamoyladenylate synthase</fullName>
        <ecNumber evidence="3">2.7.7.87</ecNumber>
    </recommendedName>
    <alternativeName>
        <fullName evidence="10">L-threonylcarbamoyladenylate synthase</fullName>
    </alternativeName>
</protein>
<dbReference type="GO" id="GO:0006450">
    <property type="term" value="P:regulation of translational fidelity"/>
    <property type="evidence" value="ECO:0007669"/>
    <property type="project" value="TreeGrafter"/>
</dbReference>